<dbReference type="RefSeq" id="WP_098193448.1">
    <property type="nucleotide sequence ID" value="NZ_CP023777.1"/>
</dbReference>
<keyword evidence="1" id="KW-0812">Transmembrane</keyword>
<reference evidence="2 3" key="1">
    <citation type="submission" date="2017-10" db="EMBL/GenBank/DDBJ databases">
        <title>Paenichitinophaga pekingensis gen. nov., sp. nov., isolated from activated sludge.</title>
        <authorList>
            <person name="Jin D."/>
            <person name="Kong X."/>
            <person name="Deng Y."/>
            <person name="Bai Z."/>
        </authorList>
    </citation>
    <scope>NUCLEOTIDE SEQUENCE [LARGE SCALE GENOMIC DNA]</scope>
    <source>
        <strain evidence="2 3">13</strain>
    </source>
</reference>
<accession>A0A291QT99</accession>
<keyword evidence="1" id="KW-0472">Membrane</keyword>
<dbReference type="KEGG" id="cbae:COR50_07620"/>
<keyword evidence="1" id="KW-1133">Transmembrane helix</keyword>
<dbReference type="AlphaFoldDB" id="A0A291QT99"/>
<proteinExistence type="predicted"/>
<feature type="transmembrane region" description="Helical" evidence="1">
    <location>
        <begin position="118"/>
        <end position="136"/>
    </location>
</feature>
<keyword evidence="3" id="KW-1185">Reference proteome</keyword>
<sequence length="205" mass="22966">MEKDKDIQRELEGISPGLNLPREELNLSLPKDYFANLPSDLLAKAKLMDADTAENVESEFLSELKLLSPFLANQVRKENPFTVPANYFTGLASSLAEARKNSAPIYKLSNKIFTFRRCVIAATVAIAISLSAVYLAKDHSSNKSFSQQLAELSIPEMEEYLAEHTSYMEPSMHLEDLPVSIDEQDIDNLLEDNTLKEIPFNPDTP</sequence>
<name>A0A291QT99_9BACT</name>
<dbReference type="OrthoDB" id="677448at2"/>
<protein>
    <submittedName>
        <fullName evidence="2">Uncharacterized protein</fullName>
    </submittedName>
</protein>
<evidence type="ECO:0000313" key="3">
    <source>
        <dbReference type="Proteomes" id="UP000220133"/>
    </source>
</evidence>
<evidence type="ECO:0000313" key="2">
    <source>
        <dbReference type="EMBL" id="ATL47064.1"/>
    </source>
</evidence>
<evidence type="ECO:0000256" key="1">
    <source>
        <dbReference type="SAM" id="Phobius"/>
    </source>
</evidence>
<dbReference type="Proteomes" id="UP000220133">
    <property type="component" value="Chromosome"/>
</dbReference>
<gene>
    <name evidence="2" type="ORF">COR50_07620</name>
</gene>
<organism evidence="2 3">
    <name type="scientific">Chitinophaga caeni</name>
    <dbReference type="NCBI Taxonomy" id="2029983"/>
    <lineage>
        <taxon>Bacteria</taxon>
        <taxon>Pseudomonadati</taxon>
        <taxon>Bacteroidota</taxon>
        <taxon>Chitinophagia</taxon>
        <taxon>Chitinophagales</taxon>
        <taxon>Chitinophagaceae</taxon>
        <taxon>Chitinophaga</taxon>
    </lineage>
</organism>
<dbReference type="EMBL" id="CP023777">
    <property type="protein sequence ID" value="ATL47064.1"/>
    <property type="molecule type" value="Genomic_DNA"/>
</dbReference>